<dbReference type="Proteomes" id="UP001138540">
    <property type="component" value="Unassembled WGS sequence"/>
</dbReference>
<dbReference type="EMBL" id="JACHKA010000001">
    <property type="protein sequence ID" value="MBB5985985.1"/>
    <property type="molecule type" value="Genomic_DNA"/>
</dbReference>
<dbReference type="RefSeq" id="WP_184153002.1">
    <property type="nucleotide sequence ID" value="NZ_JACHKA010000001.1"/>
</dbReference>
<organism evidence="1 2">
    <name type="scientific">Sphingobium lignivorans</name>
    <dbReference type="NCBI Taxonomy" id="2735886"/>
    <lineage>
        <taxon>Bacteria</taxon>
        <taxon>Pseudomonadati</taxon>
        <taxon>Pseudomonadota</taxon>
        <taxon>Alphaproteobacteria</taxon>
        <taxon>Sphingomonadales</taxon>
        <taxon>Sphingomonadaceae</taxon>
        <taxon>Sphingobium</taxon>
    </lineage>
</organism>
<evidence type="ECO:0000313" key="1">
    <source>
        <dbReference type="EMBL" id="MBB5985985.1"/>
    </source>
</evidence>
<evidence type="ECO:0000313" key="2">
    <source>
        <dbReference type="Proteomes" id="UP001138540"/>
    </source>
</evidence>
<name>A0ABR6NFD2_9SPHN</name>
<protein>
    <submittedName>
        <fullName evidence="1">Uncharacterized protein</fullName>
    </submittedName>
</protein>
<sequence>MSAPVERLIAVAIQRGPTLTSSAFKSHVDLRMALGDQNPYLGQPGDIDGFMSSTGRFLTRRDAVSVAIKAGQLSPRWLNATRELLSSDINWKGVPVS</sequence>
<accession>A0ABR6NFD2</accession>
<dbReference type="Pfam" id="PF26092">
    <property type="entry name" value="T4_Y16D"/>
    <property type="match status" value="1"/>
</dbReference>
<proteinExistence type="predicted"/>
<reference evidence="1 2" key="1">
    <citation type="submission" date="2020-08" db="EMBL/GenBank/DDBJ databases">
        <title>Exploring microbial biodiversity for novel pathways involved in the catabolism of aromatic compounds derived from lignin.</title>
        <authorList>
            <person name="Elkins J."/>
        </authorList>
    </citation>
    <scope>NUCLEOTIDE SEQUENCE [LARGE SCALE GENOMIC DNA]</scope>
    <source>
        <strain evidence="1 2">B1D3A</strain>
    </source>
</reference>
<dbReference type="InterPro" id="IPR058630">
    <property type="entry name" value="T4_Y16D"/>
</dbReference>
<keyword evidence="2" id="KW-1185">Reference proteome</keyword>
<comment type="caution">
    <text evidence="1">The sequence shown here is derived from an EMBL/GenBank/DDBJ whole genome shotgun (WGS) entry which is preliminary data.</text>
</comment>
<gene>
    <name evidence="1" type="ORF">HNP60_001959</name>
</gene>